<gene>
    <name evidence="11" type="ORF">APLA_LOCUS5148</name>
</gene>
<evidence type="ECO:0000256" key="3">
    <source>
        <dbReference type="ARBA" id="ARBA00022606"/>
    </source>
</evidence>
<dbReference type="Proteomes" id="UP000494106">
    <property type="component" value="Unassembled WGS sequence"/>
</dbReference>
<dbReference type="EMBL" id="CADEBC010000479">
    <property type="protein sequence ID" value="CAB3233286.1"/>
    <property type="molecule type" value="Genomic_DNA"/>
</dbReference>
<keyword evidence="12" id="KW-1185">Reference proteome</keyword>
<evidence type="ECO:0000256" key="5">
    <source>
        <dbReference type="ARBA" id="ARBA00022725"/>
    </source>
</evidence>
<sequence length="149" mass="17131">MTFFTGQLNLLRVNCDRLFNTGDADVSYEETLQRIKDCHYHHLYLMKYSSVLNKLLSPVMFLYVIICSLMLCASAIQLTTSNEADRGIYSSKWYTQNTRVRRSLLLLGGQLRKTIVFTAGPFTKLNIATFVAILKGSYSYYTLLDKKED</sequence>
<dbReference type="AlphaFoldDB" id="A0A8S0ZHN0"/>
<keyword evidence="5" id="KW-0552">Olfaction</keyword>
<proteinExistence type="predicted"/>
<organism evidence="11 12">
    <name type="scientific">Arctia plantaginis</name>
    <name type="common">Wood tiger moth</name>
    <name type="synonym">Phalaena plantaginis</name>
    <dbReference type="NCBI Taxonomy" id="874455"/>
    <lineage>
        <taxon>Eukaryota</taxon>
        <taxon>Metazoa</taxon>
        <taxon>Ecdysozoa</taxon>
        <taxon>Arthropoda</taxon>
        <taxon>Hexapoda</taxon>
        <taxon>Insecta</taxon>
        <taxon>Pterygota</taxon>
        <taxon>Neoptera</taxon>
        <taxon>Endopterygota</taxon>
        <taxon>Lepidoptera</taxon>
        <taxon>Glossata</taxon>
        <taxon>Ditrysia</taxon>
        <taxon>Noctuoidea</taxon>
        <taxon>Erebidae</taxon>
        <taxon>Arctiinae</taxon>
        <taxon>Arctia</taxon>
    </lineage>
</organism>
<keyword evidence="2" id="KW-1003">Cell membrane</keyword>
<keyword evidence="9" id="KW-0807">Transducer</keyword>
<reference evidence="11 12" key="1">
    <citation type="submission" date="2020-04" db="EMBL/GenBank/DDBJ databases">
        <authorList>
            <person name="Wallbank WR R."/>
            <person name="Pardo Diaz C."/>
            <person name="Kozak K."/>
            <person name="Martin S."/>
            <person name="Jiggins C."/>
            <person name="Moest M."/>
            <person name="Warren A I."/>
            <person name="Byers J.R.P. K."/>
            <person name="Montejo-Kovacevich G."/>
            <person name="Yen C E."/>
        </authorList>
    </citation>
    <scope>NUCLEOTIDE SEQUENCE [LARGE SCALE GENOMIC DNA]</scope>
</reference>
<evidence type="ECO:0000256" key="7">
    <source>
        <dbReference type="ARBA" id="ARBA00023136"/>
    </source>
</evidence>
<protein>
    <submittedName>
        <fullName evidence="11">Uncharacterized protein</fullName>
    </submittedName>
</protein>
<evidence type="ECO:0000256" key="4">
    <source>
        <dbReference type="ARBA" id="ARBA00022692"/>
    </source>
</evidence>
<keyword evidence="6 10" id="KW-1133">Transmembrane helix</keyword>
<feature type="transmembrane region" description="Helical" evidence="10">
    <location>
        <begin position="55"/>
        <end position="76"/>
    </location>
</feature>
<dbReference type="GO" id="GO:0005549">
    <property type="term" value="F:odorant binding"/>
    <property type="evidence" value="ECO:0007669"/>
    <property type="project" value="InterPro"/>
</dbReference>
<evidence type="ECO:0000256" key="1">
    <source>
        <dbReference type="ARBA" id="ARBA00004651"/>
    </source>
</evidence>
<evidence type="ECO:0000256" key="9">
    <source>
        <dbReference type="ARBA" id="ARBA00023224"/>
    </source>
</evidence>
<keyword evidence="3" id="KW-0716">Sensory transduction</keyword>
<dbReference type="PANTHER" id="PTHR21137">
    <property type="entry name" value="ODORANT RECEPTOR"/>
    <property type="match status" value="1"/>
</dbReference>
<comment type="caution">
    <text evidence="11">The sequence shown here is derived from an EMBL/GenBank/DDBJ whole genome shotgun (WGS) entry which is preliminary data.</text>
</comment>
<comment type="subcellular location">
    <subcellularLocation>
        <location evidence="1">Cell membrane</location>
        <topology evidence="1">Multi-pass membrane protein</topology>
    </subcellularLocation>
</comment>
<accession>A0A8S0ZHN0</accession>
<evidence type="ECO:0000256" key="10">
    <source>
        <dbReference type="SAM" id="Phobius"/>
    </source>
</evidence>
<evidence type="ECO:0000313" key="11">
    <source>
        <dbReference type="EMBL" id="CAB3233286.1"/>
    </source>
</evidence>
<name>A0A8S0ZHN0_ARCPL</name>
<dbReference type="GO" id="GO:0004984">
    <property type="term" value="F:olfactory receptor activity"/>
    <property type="evidence" value="ECO:0007669"/>
    <property type="project" value="InterPro"/>
</dbReference>
<dbReference type="GO" id="GO:0007165">
    <property type="term" value="P:signal transduction"/>
    <property type="evidence" value="ECO:0007669"/>
    <property type="project" value="UniProtKB-KW"/>
</dbReference>
<dbReference type="OrthoDB" id="7404136at2759"/>
<dbReference type="GO" id="GO:0005886">
    <property type="term" value="C:plasma membrane"/>
    <property type="evidence" value="ECO:0007669"/>
    <property type="project" value="UniProtKB-SubCell"/>
</dbReference>
<keyword evidence="7 10" id="KW-0472">Membrane</keyword>
<evidence type="ECO:0000256" key="8">
    <source>
        <dbReference type="ARBA" id="ARBA00023170"/>
    </source>
</evidence>
<dbReference type="Pfam" id="PF02949">
    <property type="entry name" value="7tm_6"/>
    <property type="match status" value="1"/>
</dbReference>
<evidence type="ECO:0000256" key="2">
    <source>
        <dbReference type="ARBA" id="ARBA00022475"/>
    </source>
</evidence>
<keyword evidence="8" id="KW-0675">Receptor</keyword>
<dbReference type="PANTHER" id="PTHR21137:SF35">
    <property type="entry name" value="ODORANT RECEPTOR 19A-RELATED"/>
    <property type="match status" value="1"/>
</dbReference>
<evidence type="ECO:0000256" key="6">
    <source>
        <dbReference type="ARBA" id="ARBA00022989"/>
    </source>
</evidence>
<keyword evidence="4 10" id="KW-0812">Transmembrane</keyword>
<evidence type="ECO:0000313" key="12">
    <source>
        <dbReference type="Proteomes" id="UP000494106"/>
    </source>
</evidence>
<dbReference type="InterPro" id="IPR004117">
    <property type="entry name" value="7tm6_olfct_rcpt"/>
</dbReference>